<dbReference type="RefSeq" id="WP_344840634.1">
    <property type="nucleotide sequence ID" value="NZ_BAABAA010000002.1"/>
</dbReference>
<dbReference type="InterPro" id="IPR058245">
    <property type="entry name" value="NreC/VraR/RcsB-like_REC"/>
</dbReference>
<dbReference type="PROSITE" id="PS00622">
    <property type="entry name" value="HTH_LUXR_1"/>
    <property type="match status" value="1"/>
</dbReference>
<evidence type="ECO:0000313" key="8">
    <source>
        <dbReference type="EMBL" id="GAA3557444.1"/>
    </source>
</evidence>
<evidence type="ECO:0000313" key="9">
    <source>
        <dbReference type="Proteomes" id="UP001501222"/>
    </source>
</evidence>
<sequence>MRVVIGEDSALFREGLRGLLTENGHQVVSAVATADELVEAVRADEPDLTIIDVRMPPTMTDDGARAAGVLRSEAPDRPILMLSQHIETRHVVDLVATAGFGYLLKDRVLRVADFLDAMRRVADGGSALDPAIVAALMTPTRANDPLAALSAREREVLTLVAEGLSNAAIAARLVLAERTVETHMRSIFQKLRIDDHPDSHRRVLAVLAHLTA</sequence>
<dbReference type="PROSITE" id="PS50043">
    <property type="entry name" value="HTH_LUXR_2"/>
    <property type="match status" value="1"/>
</dbReference>
<evidence type="ECO:0000256" key="5">
    <source>
        <dbReference type="PROSITE-ProRule" id="PRU00169"/>
    </source>
</evidence>
<keyword evidence="3" id="KW-0238">DNA-binding</keyword>
<dbReference type="EMBL" id="BAABAA010000002">
    <property type="protein sequence ID" value="GAA3557444.1"/>
    <property type="molecule type" value="Genomic_DNA"/>
</dbReference>
<dbReference type="Pfam" id="PF00196">
    <property type="entry name" value="GerE"/>
    <property type="match status" value="1"/>
</dbReference>
<feature type="domain" description="Response regulatory" evidence="7">
    <location>
        <begin position="2"/>
        <end position="120"/>
    </location>
</feature>
<keyword evidence="1 5" id="KW-0597">Phosphoprotein</keyword>
<protein>
    <submittedName>
        <fullName evidence="8">Response regulator transcription factor</fullName>
    </submittedName>
</protein>
<comment type="caution">
    <text evidence="8">The sequence shown here is derived from an EMBL/GenBank/DDBJ whole genome shotgun (WGS) entry which is preliminary data.</text>
</comment>
<keyword evidence="4" id="KW-0804">Transcription</keyword>
<dbReference type="SMART" id="SM00448">
    <property type="entry name" value="REC"/>
    <property type="match status" value="1"/>
</dbReference>
<dbReference type="SUPFAM" id="SSF52172">
    <property type="entry name" value="CheY-like"/>
    <property type="match status" value="1"/>
</dbReference>
<dbReference type="InterPro" id="IPR039420">
    <property type="entry name" value="WalR-like"/>
</dbReference>
<reference evidence="9" key="1">
    <citation type="journal article" date="2019" name="Int. J. Syst. Evol. Microbiol.">
        <title>The Global Catalogue of Microorganisms (GCM) 10K type strain sequencing project: providing services to taxonomists for standard genome sequencing and annotation.</title>
        <authorList>
            <consortium name="The Broad Institute Genomics Platform"/>
            <consortium name="The Broad Institute Genome Sequencing Center for Infectious Disease"/>
            <person name="Wu L."/>
            <person name="Ma J."/>
        </authorList>
    </citation>
    <scope>NUCLEOTIDE SEQUENCE [LARGE SCALE GENOMIC DNA]</scope>
    <source>
        <strain evidence="9">JCM 16928</strain>
    </source>
</reference>
<dbReference type="PANTHER" id="PTHR43214:SF24">
    <property type="entry name" value="TRANSCRIPTIONAL REGULATORY PROTEIN NARL-RELATED"/>
    <property type="match status" value="1"/>
</dbReference>
<keyword evidence="2" id="KW-0805">Transcription regulation</keyword>
<organism evidence="8 9">
    <name type="scientific">Kribbella ginsengisoli</name>
    <dbReference type="NCBI Taxonomy" id="363865"/>
    <lineage>
        <taxon>Bacteria</taxon>
        <taxon>Bacillati</taxon>
        <taxon>Actinomycetota</taxon>
        <taxon>Actinomycetes</taxon>
        <taxon>Propionibacteriales</taxon>
        <taxon>Kribbellaceae</taxon>
        <taxon>Kribbella</taxon>
    </lineage>
</organism>
<dbReference type="CDD" id="cd17535">
    <property type="entry name" value="REC_NarL-like"/>
    <property type="match status" value="1"/>
</dbReference>
<dbReference type="InterPro" id="IPR001789">
    <property type="entry name" value="Sig_transdc_resp-reg_receiver"/>
</dbReference>
<dbReference type="InterPro" id="IPR011006">
    <property type="entry name" value="CheY-like_superfamily"/>
</dbReference>
<evidence type="ECO:0000259" key="6">
    <source>
        <dbReference type="PROSITE" id="PS50043"/>
    </source>
</evidence>
<evidence type="ECO:0000256" key="1">
    <source>
        <dbReference type="ARBA" id="ARBA00022553"/>
    </source>
</evidence>
<name>A0ABP6WVP0_9ACTN</name>
<dbReference type="Gene3D" id="3.40.50.2300">
    <property type="match status" value="1"/>
</dbReference>
<dbReference type="InterPro" id="IPR000792">
    <property type="entry name" value="Tscrpt_reg_LuxR_C"/>
</dbReference>
<keyword evidence="9" id="KW-1185">Reference proteome</keyword>
<dbReference type="PROSITE" id="PS50110">
    <property type="entry name" value="RESPONSE_REGULATORY"/>
    <property type="match status" value="1"/>
</dbReference>
<dbReference type="CDD" id="cd06170">
    <property type="entry name" value="LuxR_C_like"/>
    <property type="match status" value="1"/>
</dbReference>
<evidence type="ECO:0000259" key="7">
    <source>
        <dbReference type="PROSITE" id="PS50110"/>
    </source>
</evidence>
<gene>
    <name evidence="8" type="ORF">GCM10022235_26960</name>
</gene>
<dbReference type="PANTHER" id="PTHR43214">
    <property type="entry name" value="TWO-COMPONENT RESPONSE REGULATOR"/>
    <property type="match status" value="1"/>
</dbReference>
<dbReference type="Proteomes" id="UP001501222">
    <property type="component" value="Unassembled WGS sequence"/>
</dbReference>
<feature type="domain" description="HTH luxR-type" evidence="6">
    <location>
        <begin position="142"/>
        <end position="212"/>
    </location>
</feature>
<dbReference type="SMART" id="SM00421">
    <property type="entry name" value="HTH_LUXR"/>
    <property type="match status" value="1"/>
</dbReference>
<dbReference type="PRINTS" id="PR00038">
    <property type="entry name" value="HTHLUXR"/>
</dbReference>
<evidence type="ECO:0000256" key="4">
    <source>
        <dbReference type="ARBA" id="ARBA00023163"/>
    </source>
</evidence>
<feature type="modified residue" description="4-aspartylphosphate" evidence="5">
    <location>
        <position position="52"/>
    </location>
</feature>
<dbReference type="Pfam" id="PF00072">
    <property type="entry name" value="Response_reg"/>
    <property type="match status" value="1"/>
</dbReference>
<accession>A0ABP6WVP0</accession>
<evidence type="ECO:0000256" key="3">
    <source>
        <dbReference type="ARBA" id="ARBA00023125"/>
    </source>
</evidence>
<evidence type="ECO:0000256" key="2">
    <source>
        <dbReference type="ARBA" id="ARBA00023015"/>
    </source>
</evidence>
<proteinExistence type="predicted"/>